<dbReference type="InterPro" id="IPR049331">
    <property type="entry name" value="Top1B_N_bact"/>
</dbReference>
<dbReference type="EC" id="5.6.2.1" evidence="3"/>
<dbReference type="PRINTS" id="PR00416">
    <property type="entry name" value="EUTPISMRASEI"/>
</dbReference>
<dbReference type="SUPFAM" id="SSF55869">
    <property type="entry name" value="DNA topoisomerase I domain"/>
    <property type="match status" value="1"/>
</dbReference>
<dbReference type="Pfam" id="PF21338">
    <property type="entry name" value="Top1B_N_bact"/>
    <property type="match status" value="1"/>
</dbReference>
<accession>A0ABT2ZCN2</accession>
<dbReference type="Proteomes" id="UP001652542">
    <property type="component" value="Unassembled WGS sequence"/>
</dbReference>
<evidence type="ECO:0000259" key="7">
    <source>
        <dbReference type="Pfam" id="PF01028"/>
    </source>
</evidence>
<evidence type="ECO:0000256" key="6">
    <source>
        <dbReference type="ARBA" id="ARBA00023235"/>
    </source>
</evidence>
<evidence type="ECO:0000259" key="8">
    <source>
        <dbReference type="Pfam" id="PF21338"/>
    </source>
</evidence>
<proteinExistence type="inferred from homology"/>
<organism evidence="9 10">
    <name type="scientific">Albidovulum marisflavi</name>
    <dbReference type="NCBI Taxonomy" id="2984159"/>
    <lineage>
        <taxon>Bacteria</taxon>
        <taxon>Pseudomonadati</taxon>
        <taxon>Pseudomonadota</taxon>
        <taxon>Alphaproteobacteria</taxon>
        <taxon>Rhodobacterales</taxon>
        <taxon>Paracoccaceae</taxon>
        <taxon>Albidovulum</taxon>
    </lineage>
</organism>
<sequence length="335" mass="36893">MTMHDLSKIRPSGLLYYSDDQPGITRRRCGSGFAYYASDGTLIRDRKERDRITAIAVPPAYDEVWITPHPNGHLQATGRDARGRKQYRYHPDWSEHRATVKFDQLSIFGRALPRLRGFIARSLGAETGSAELALGTVLALIDRASIRIGNQAYATQNQSFGATTLLGRHVRFRKDRLILSFPSKGGARIRRTLSGPALQRAMSRIHDLPGAALATWLDESQIPHVLRSEQVNAVIAEICGEGMTAKTFRTWNGTHAAFCIALRPGPVTIAEMAEAAAERLDNTAAVARKSYVHPAVIDLARLDPDQRLRLLRASPGPGLSGLRSGESELIGLLER</sequence>
<protein>
    <recommendedName>
        <fullName evidence="3">DNA topoisomerase</fullName>
        <ecNumber evidence="3">5.6.2.1</ecNumber>
    </recommendedName>
</protein>
<gene>
    <name evidence="9" type="ORF">OEW28_09445</name>
</gene>
<keyword evidence="10" id="KW-1185">Reference proteome</keyword>
<keyword evidence="5" id="KW-0238">DNA-binding</keyword>
<dbReference type="InterPro" id="IPR035447">
    <property type="entry name" value="DNA_topo_I_N_sf"/>
</dbReference>
<feature type="domain" description="DNA topoisomerase I catalytic core eukaryotic-type" evidence="7">
    <location>
        <begin position="97"/>
        <end position="256"/>
    </location>
</feature>
<evidence type="ECO:0000256" key="5">
    <source>
        <dbReference type="ARBA" id="ARBA00023125"/>
    </source>
</evidence>
<evidence type="ECO:0000313" key="10">
    <source>
        <dbReference type="Proteomes" id="UP001652542"/>
    </source>
</evidence>
<reference evidence="9 10" key="1">
    <citation type="submission" date="2022-10" db="EMBL/GenBank/DDBJ databases">
        <title>Defluviimonas sp. nov., isolated from ocean surface water.</title>
        <authorList>
            <person name="He W."/>
            <person name="Wang L."/>
            <person name="Zhang D.-F."/>
        </authorList>
    </citation>
    <scope>NUCLEOTIDE SEQUENCE [LARGE SCALE GENOMIC DNA]</scope>
    <source>
        <strain evidence="9 10">WL0002</strain>
    </source>
</reference>
<comment type="similarity">
    <text evidence="2">Belongs to the type IB topoisomerase family.</text>
</comment>
<comment type="caution">
    <text evidence="9">The sequence shown here is derived from an EMBL/GenBank/DDBJ whole genome shotgun (WGS) entry which is preliminary data.</text>
</comment>
<dbReference type="InterPro" id="IPR011010">
    <property type="entry name" value="DNA_brk_join_enz"/>
</dbReference>
<dbReference type="InterPro" id="IPR014711">
    <property type="entry name" value="TopoI_cat_a-hlx-sub_euk"/>
</dbReference>
<dbReference type="Gene3D" id="3.30.66.10">
    <property type="entry name" value="DNA topoisomerase I domain"/>
    <property type="match status" value="1"/>
</dbReference>
<dbReference type="Gene3D" id="3.90.15.10">
    <property type="entry name" value="Topoisomerase I, Chain A, domain 3"/>
    <property type="match status" value="1"/>
</dbReference>
<evidence type="ECO:0000256" key="3">
    <source>
        <dbReference type="ARBA" id="ARBA00012891"/>
    </source>
</evidence>
<dbReference type="EMBL" id="JAOWKY010000002">
    <property type="protein sequence ID" value="MCV2868851.1"/>
    <property type="molecule type" value="Genomic_DNA"/>
</dbReference>
<feature type="domain" description="DNA topoisomerase IB N-terminal" evidence="8">
    <location>
        <begin position="32"/>
        <end position="80"/>
    </location>
</feature>
<dbReference type="SUPFAM" id="SSF56349">
    <property type="entry name" value="DNA breaking-rejoining enzymes"/>
    <property type="match status" value="1"/>
</dbReference>
<dbReference type="Pfam" id="PF01028">
    <property type="entry name" value="Topoisom_I"/>
    <property type="match status" value="1"/>
</dbReference>
<dbReference type="InterPro" id="IPR001631">
    <property type="entry name" value="TopoI"/>
</dbReference>
<evidence type="ECO:0000256" key="4">
    <source>
        <dbReference type="ARBA" id="ARBA00023029"/>
    </source>
</evidence>
<dbReference type="InterPro" id="IPR013500">
    <property type="entry name" value="TopoI_cat_euk"/>
</dbReference>
<evidence type="ECO:0000256" key="1">
    <source>
        <dbReference type="ARBA" id="ARBA00000213"/>
    </source>
</evidence>
<name>A0ABT2ZCN2_9RHOB</name>
<dbReference type="RefSeq" id="WP_263734516.1">
    <property type="nucleotide sequence ID" value="NZ_JAOWKY010000002.1"/>
</dbReference>
<keyword evidence="6" id="KW-0413">Isomerase</keyword>
<evidence type="ECO:0000313" key="9">
    <source>
        <dbReference type="EMBL" id="MCV2868851.1"/>
    </source>
</evidence>
<keyword evidence="4" id="KW-0799">Topoisomerase</keyword>
<comment type="catalytic activity">
    <reaction evidence="1">
        <text>ATP-independent breakage of single-stranded DNA, followed by passage and rejoining.</text>
        <dbReference type="EC" id="5.6.2.1"/>
    </reaction>
</comment>
<evidence type="ECO:0000256" key="2">
    <source>
        <dbReference type="ARBA" id="ARBA00006645"/>
    </source>
</evidence>
<dbReference type="Gene3D" id="1.10.132.120">
    <property type="match status" value="1"/>
</dbReference>